<name>A0A9Q1Q5J5_9CARY</name>
<sequence>MAFAIKEQPKMVEKGACKICGRYGHEESVCYEVIRYHPAGVTVAKTTKEAEVRLKEGGVRLQLLFKRTGYISCHQAQQFWASLASQAQLQEEVPRLRPRGSPNRSPAEYVDRGSPVAQQCQPDLNEGGTAATQKGEEPSASKIATPTQEMINEWEKEASAKGSLEMQSLELPLVVAFKKGGEFSSSFENK</sequence>
<gene>
    <name evidence="2" type="ORF">Cgig2_026704</name>
</gene>
<evidence type="ECO:0000256" key="1">
    <source>
        <dbReference type="SAM" id="MobiDB-lite"/>
    </source>
</evidence>
<protein>
    <submittedName>
        <fullName evidence="2">Uncharacterized protein</fullName>
    </submittedName>
</protein>
<reference evidence="2" key="1">
    <citation type="submission" date="2022-04" db="EMBL/GenBank/DDBJ databases">
        <title>Carnegiea gigantea Genome sequencing and assembly v2.</title>
        <authorList>
            <person name="Copetti D."/>
            <person name="Sanderson M.J."/>
            <person name="Burquez A."/>
            <person name="Wojciechowski M.F."/>
        </authorList>
    </citation>
    <scope>NUCLEOTIDE SEQUENCE</scope>
    <source>
        <strain evidence="2">SGP5-SGP5p</strain>
        <tissue evidence="2">Aerial part</tissue>
    </source>
</reference>
<dbReference type="EMBL" id="JAKOGI010000887">
    <property type="protein sequence ID" value="KAJ8429524.1"/>
    <property type="molecule type" value="Genomic_DNA"/>
</dbReference>
<accession>A0A9Q1Q5J5</accession>
<evidence type="ECO:0000313" key="2">
    <source>
        <dbReference type="EMBL" id="KAJ8429524.1"/>
    </source>
</evidence>
<proteinExistence type="predicted"/>
<organism evidence="2 3">
    <name type="scientific">Carnegiea gigantea</name>
    <dbReference type="NCBI Taxonomy" id="171969"/>
    <lineage>
        <taxon>Eukaryota</taxon>
        <taxon>Viridiplantae</taxon>
        <taxon>Streptophyta</taxon>
        <taxon>Embryophyta</taxon>
        <taxon>Tracheophyta</taxon>
        <taxon>Spermatophyta</taxon>
        <taxon>Magnoliopsida</taxon>
        <taxon>eudicotyledons</taxon>
        <taxon>Gunneridae</taxon>
        <taxon>Pentapetalae</taxon>
        <taxon>Caryophyllales</taxon>
        <taxon>Cactineae</taxon>
        <taxon>Cactaceae</taxon>
        <taxon>Cactoideae</taxon>
        <taxon>Echinocereeae</taxon>
        <taxon>Carnegiea</taxon>
    </lineage>
</organism>
<dbReference type="AlphaFoldDB" id="A0A9Q1Q5J5"/>
<feature type="region of interest" description="Disordered" evidence="1">
    <location>
        <begin position="93"/>
        <end position="148"/>
    </location>
</feature>
<dbReference type="Proteomes" id="UP001153076">
    <property type="component" value="Unassembled WGS sequence"/>
</dbReference>
<comment type="caution">
    <text evidence="2">The sequence shown here is derived from an EMBL/GenBank/DDBJ whole genome shotgun (WGS) entry which is preliminary data.</text>
</comment>
<evidence type="ECO:0000313" key="3">
    <source>
        <dbReference type="Proteomes" id="UP001153076"/>
    </source>
</evidence>
<keyword evidence="3" id="KW-1185">Reference proteome</keyword>